<evidence type="ECO:0000313" key="3">
    <source>
        <dbReference type="EMBL" id="KAK9872417.1"/>
    </source>
</evidence>
<accession>A0AAW1TWG1</accession>
<evidence type="ECO:0000256" key="2">
    <source>
        <dbReference type="ARBA" id="ARBA00022737"/>
    </source>
</evidence>
<evidence type="ECO:0008006" key="5">
    <source>
        <dbReference type="Google" id="ProtNLM"/>
    </source>
</evidence>
<name>A0AAW1TWG1_9CUCU</name>
<gene>
    <name evidence="3" type="ORF">WA026_017876</name>
</gene>
<dbReference type="InterPro" id="IPR051570">
    <property type="entry name" value="TBC1_cilium_biogenesis"/>
</dbReference>
<dbReference type="PANTHER" id="PTHR19853">
    <property type="entry name" value="WD REPEAT CONTAINING PROTEIN 3 WDR3"/>
    <property type="match status" value="1"/>
</dbReference>
<sequence length="502" mass="57951">MDLILNKGNDITKKSFTLNRQQFHRDGLILNVHHTDNNSRRLRFMYTCFNASGDLIASADSKGNLFLIDITRRKFWGLPTVDSCTLLQFSSYRECEILIGLKTNSIIIMNFEIGTIKGNLIGHKSVPNNISFSRCTFCLTSSKTEAIVWDLQNNLKLKILSLETGALLKHVSFLPHSNHIIGCYTDDMMNIWEFGTFRILRVIPHSIWNNMNIKYFAISCDGAVMAVSSNNPVLAVYSLKNLKLLKFIELPEHVKSIKFLKFITLKDNLRSILAILSGDGIILFLDTLKNIIISELKAQHEIIKFDHVDLNIFLSCVLCTGYIQIFDITPYTEKPIKVPALTEKKLKFKFQQRTSPSKIEELKEEMDDVLNIDKLRSILKEFGEYPETYRTLIWEQLLQLPNNTVVYDGIRKYQVQNVFQNIDVEYRANNRSTKFLKILLSNLVTWCGFFAHVHYLPVFVYPFLKVFQNRPIVCFEAIATILCKYGSHFFLSSFSLKNIHPK</sequence>
<dbReference type="SUPFAM" id="SSF50978">
    <property type="entry name" value="WD40 repeat-like"/>
    <property type="match status" value="1"/>
</dbReference>
<dbReference type="Gene3D" id="2.130.10.10">
    <property type="entry name" value="YVTN repeat-like/Quinoprotein amine dehydrogenase"/>
    <property type="match status" value="1"/>
</dbReference>
<keyword evidence="2" id="KW-0677">Repeat</keyword>
<keyword evidence="4" id="KW-1185">Reference proteome</keyword>
<proteinExistence type="predicted"/>
<dbReference type="EMBL" id="JARQZJ010000011">
    <property type="protein sequence ID" value="KAK9872417.1"/>
    <property type="molecule type" value="Genomic_DNA"/>
</dbReference>
<organism evidence="3 4">
    <name type="scientific">Henosepilachna vigintioctopunctata</name>
    <dbReference type="NCBI Taxonomy" id="420089"/>
    <lineage>
        <taxon>Eukaryota</taxon>
        <taxon>Metazoa</taxon>
        <taxon>Ecdysozoa</taxon>
        <taxon>Arthropoda</taxon>
        <taxon>Hexapoda</taxon>
        <taxon>Insecta</taxon>
        <taxon>Pterygota</taxon>
        <taxon>Neoptera</taxon>
        <taxon>Endopterygota</taxon>
        <taxon>Coleoptera</taxon>
        <taxon>Polyphaga</taxon>
        <taxon>Cucujiformia</taxon>
        <taxon>Coccinelloidea</taxon>
        <taxon>Coccinellidae</taxon>
        <taxon>Epilachninae</taxon>
        <taxon>Epilachnini</taxon>
        <taxon>Henosepilachna</taxon>
    </lineage>
</organism>
<dbReference type="Proteomes" id="UP001431783">
    <property type="component" value="Unassembled WGS sequence"/>
</dbReference>
<evidence type="ECO:0000313" key="4">
    <source>
        <dbReference type="Proteomes" id="UP001431783"/>
    </source>
</evidence>
<dbReference type="GO" id="GO:0060271">
    <property type="term" value="P:cilium assembly"/>
    <property type="evidence" value="ECO:0007669"/>
    <property type="project" value="TreeGrafter"/>
</dbReference>
<dbReference type="AlphaFoldDB" id="A0AAW1TWG1"/>
<dbReference type="InterPro" id="IPR036322">
    <property type="entry name" value="WD40_repeat_dom_sf"/>
</dbReference>
<dbReference type="PANTHER" id="PTHR19853:SF1">
    <property type="entry name" value="TBC1 DOMAIN FAMILY MEMBER 31"/>
    <property type="match status" value="1"/>
</dbReference>
<reference evidence="3 4" key="1">
    <citation type="submission" date="2023-03" db="EMBL/GenBank/DDBJ databases">
        <title>Genome insight into feeding habits of ladybird beetles.</title>
        <authorList>
            <person name="Li H.-S."/>
            <person name="Huang Y.-H."/>
            <person name="Pang H."/>
        </authorList>
    </citation>
    <scope>NUCLEOTIDE SEQUENCE [LARGE SCALE GENOMIC DNA]</scope>
    <source>
        <strain evidence="3">SYSU_2023b</strain>
        <tissue evidence="3">Whole body</tissue>
    </source>
</reference>
<evidence type="ECO:0000256" key="1">
    <source>
        <dbReference type="ARBA" id="ARBA00022574"/>
    </source>
</evidence>
<dbReference type="InterPro" id="IPR015943">
    <property type="entry name" value="WD40/YVTN_repeat-like_dom_sf"/>
</dbReference>
<comment type="caution">
    <text evidence="3">The sequence shown here is derived from an EMBL/GenBank/DDBJ whole genome shotgun (WGS) entry which is preliminary data.</text>
</comment>
<keyword evidence="1" id="KW-0853">WD repeat</keyword>
<dbReference type="GO" id="GO:0036064">
    <property type="term" value="C:ciliary basal body"/>
    <property type="evidence" value="ECO:0007669"/>
    <property type="project" value="TreeGrafter"/>
</dbReference>
<protein>
    <recommendedName>
        <fullName evidence="5">TBC1 domain family member 31</fullName>
    </recommendedName>
</protein>